<organism evidence="1 2">
    <name type="scientific">Fusarium ambrosium</name>
    <dbReference type="NCBI Taxonomy" id="131363"/>
    <lineage>
        <taxon>Eukaryota</taxon>
        <taxon>Fungi</taxon>
        <taxon>Dikarya</taxon>
        <taxon>Ascomycota</taxon>
        <taxon>Pezizomycotina</taxon>
        <taxon>Sordariomycetes</taxon>
        <taxon>Hypocreomycetidae</taxon>
        <taxon>Hypocreales</taxon>
        <taxon>Nectriaceae</taxon>
        <taxon>Fusarium</taxon>
        <taxon>Fusarium solani species complex</taxon>
    </lineage>
</organism>
<accession>A0A428TH70</accession>
<dbReference type="EMBL" id="NIZV01000192">
    <property type="protein sequence ID" value="RSM01400.1"/>
    <property type="molecule type" value="Genomic_DNA"/>
</dbReference>
<sequence>MLIKTHERVLVRSSQEERGDERNKFTARLQEPACRLPTYGLWTADSRCYTPTTTGFPFCSAQIPSQWLREASIMLRHVVAQP</sequence>
<name>A0A428TH70_9HYPO</name>
<evidence type="ECO:0000313" key="2">
    <source>
        <dbReference type="Proteomes" id="UP000288429"/>
    </source>
</evidence>
<dbReference type="Proteomes" id="UP000288429">
    <property type="component" value="Unassembled WGS sequence"/>
</dbReference>
<proteinExistence type="predicted"/>
<dbReference type="AlphaFoldDB" id="A0A428TH70"/>
<evidence type="ECO:0000313" key="1">
    <source>
        <dbReference type="EMBL" id="RSM01400.1"/>
    </source>
</evidence>
<protein>
    <submittedName>
        <fullName evidence="1">Uncharacterized protein</fullName>
    </submittedName>
</protein>
<gene>
    <name evidence="1" type="ORF">CDV31_011397</name>
</gene>
<reference evidence="1 2" key="1">
    <citation type="submission" date="2017-06" db="EMBL/GenBank/DDBJ databases">
        <title>Cmopartive genomic analysis of Ambrosia Fusariam Clade fungi.</title>
        <authorList>
            <person name="Stajich J.E."/>
            <person name="Carrillo J."/>
            <person name="Kijimoto T."/>
            <person name="Eskalen A."/>
            <person name="O'Donnell K."/>
            <person name="Kasson M."/>
        </authorList>
    </citation>
    <scope>NUCLEOTIDE SEQUENCE [LARGE SCALE GENOMIC DNA]</scope>
    <source>
        <strain evidence="1 2">NRRL 20438</strain>
    </source>
</reference>
<comment type="caution">
    <text evidence="1">The sequence shown here is derived from an EMBL/GenBank/DDBJ whole genome shotgun (WGS) entry which is preliminary data.</text>
</comment>
<keyword evidence="2" id="KW-1185">Reference proteome</keyword>